<dbReference type="Gene3D" id="3.40.640.10">
    <property type="entry name" value="Type I PLP-dependent aspartate aminotransferase-like (Major domain)"/>
    <property type="match status" value="1"/>
</dbReference>
<accession>A3ZSX9</accession>
<dbReference type="Pfam" id="PF01041">
    <property type="entry name" value="DegT_DnrJ_EryC1"/>
    <property type="match status" value="1"/>
</dbReference>
<dbReference type="InterPro" id="IPR000653">
    <property type="entry name" value="DegT/StrS_aminotransferase"/>
</dbReference>
<keyword evidence="2 4" id="KW-0663">Pyridoxal phosphate</keyword>
<dbReference type="eggNOG" id="COG0399">
    <property type="taxonomic scope" value="Bacteria"/>
</dbReference>
<comment type="caution">
    <text evidence="5">The sequence shown here is derived from an EMBL/GenBank/DDBJ whole genome shotgun (WGS) entry which is preliminary data.</text>
</comment>
<dbReference type="PIRSF" id="PIRSF000390">
    <property type="entry name" value="PLP_StrS"/>
    <property type="match status" value="1"/>
</dbReference>
<reference evidence="5 6" key="1">
    <citation type="submission" date="2006-02" db="EMBL/GenBank/DDBJ databases">
        <authorList>
            <person name="Amann R."/>
            <person name="Ferriera S."/>
            <person name="Johnson J."/>
            <person name="Kravitz S."/>
            <person name="Halpern A."/>
            <person name="Remington K."/>
            <person name="Beeson K."/>
            <person name="Tran B."/>
            <person name="Rogers Y.-H."/>
            <person name="Friedman R."/>
            <person name="Venter J.C."/>
        </authorList>
    </citation>
    <scope>NUCLEOTIDE SEQUENCE [LARGE SCALE GENOMIC DNA]</scope>
    <source>
        <strain evidence="5 6">DSM 3645</strain>
    </source>
</reference>
<dbReference type="STRING" id="314230.DSM3645_11187"/>
<organism evidence="5 6">
    <name type="scientific">Blastopirellula marina DSM 3645</name>
    <dbReference type="NCBI Taxonomy" id="314230"/>
    <lineage>
        <taxon>Bacteria</taxon>
        <taxon>Pseudomonadati</taxon>
        <taxon>Planctomycetota</taxon>
        <taxon>Planctomycetia</taxon>
        <taxon>Pirellulales</taxon>
        <taxon>Pirellulaceae</taxon>
        <taxon>Blastopirellula</taxon>
    </lineage>
</organism>
<dbReference type="GO" id="GO:0008483">
    <property type="term" value="F:transaminase activity"/>
    <property type="evidence" value="ECO:0007669"/>
    <property type="project" value="TreeGrafter"/>
</dbReference>
<dbReference type="InterPro" id="IPR015422">
    <property type="entry name" value="PyrdxlP-dep_Trfase_small"/>
</dbReference>
<dbReference type="FunFam" id="3.40.640.10:FF:000079">
    <property type="entry name" value="LPS biosynthesis protein"/>
    <property type="match status" value="1"/>
</dbReference>
<name>A3ZSX9_9BACT</name>
<dbReference type="CDD" id="cd00616">
    <property type="entry name" value="AHBA_syn"/>
    <property type="match status" value="1"/>
</dbReference>
<dbReference type="EMBL" id="AANZ01000009">
    <property type="protein sequence ID" value="EAQ80405.1"/>
    <property type="molecule type" value="Genomic_DNA"/>
</dbReference>
<comment type="cofactor">
    <cofactor evidence="1">
        <name>pyridoxal 5'-phosphate</name>
        <dbReference type="ChEBI" id="CHEBI:597326"/>
    </cofactor>
</comment>
<comment type="similarity">
    <text evidence="3 4">Belongs to the DegT/DnrJ/EryC1 family.</text>
</comment>
<gene>
    <name evidence="5" type="ORF">DSM3645_11187</name>
</gene>
<evidence type="ECO:0000256" key="4">
    <source>
        <dbReference type="RuleBase" id="RU004508"/>
    </source>
</evidence>
<evidence type="ECO:0000313" key="6">
    <source>
        <dbReference type="Proteomes" id="UP000004358"/>
    </source>
</evidence>
<dbReference type="InterPro" id="IPR015424">
    <property type="entry name" value="PyrdxlP-dep_Trfase"/>
</dbReference>
<protein>
    <submittedName>
        <fullName evidence="5">CDP-6deoxy-D-xylo-4-hexulose-3-dehydrase</fullName>
    </submittedName>
</protein>
<dbReference type="NCBIfam" id="NF011936">
    <property type="entry name" value="PRK15407.1"/>
    <property type="match status" value="1"/>
</dbReference>
<dbReference type="PANTHER" id="PTHR30244">
    <property type="entry name" value="TRANSAMINASE"/>
    <property type="match status" value="1"/>
</dbReference>
<proteinExistence type="inferred from homology"/>
<sequence length="454" mass="50275">MDKEVQLKMITDTDALKREKALAACREYHESLPKPNFVPGETYVPVTGKIVDADDLTHLVDASLDLWLTTGRFNTRFEAALGDRLGLKHVRSTVSGSAANLLAFTALTSPKLRNRRIKPGSEVITVAAGFPTTVTPIVQNGCVPVFVDVDLETANADVSRIADAITDKTRAIMLAHTLGNPFNLAAISQLCKQHDLFLIEDCCDAFGATFEGRGVGTWGDLATLSFYPAHHLTTGEGGAVLSDHGYMMKLVESFRDWGRDCWCAPGEDNSCCRRFEWQLGSLPKGYDHKYTYSHLGYNMKITDMQAAIGLSQLNKVDGFIDRRRENFGELTKAFVAAGMEEHFILPQATPGSDPSWFGYLLTIRDSSPLDRTEAVRYLEKHRIGTRLLFAGNLTRQPAFADVEHRVVGGLENTDKIMNDSFWIGVWPGIDAQRRQYICSTMENMVQELTAAKAA</sequence>
<dbReference type="PANTHER" id="PTHR30244:SF34">
    <property type="entry name" value="DTDP-4-AMINO-4,6-DIDEOXYGALACTOSE TRANSAMINASE"/>
    <property type="match status" value="1"/>
</dbReference>
<evidence type="ECO:0000256" key="3">
    <source>
        <dbReference type="ARBA" id="ARBA00037999"/>
    </source>
</evidence>
<evidence type="ECO:0000256" key="2">
    <source>
        <dbReference type="ARBA" id="ARBA00022898"/>
    </source>
</evidence>
<dbReference type="AlphaFoldDB" id="A3ZSX9"/>
<dbReference type="GO" id="GO:0030170">
    <property type="term" value="F:pyridoxal phosphate binding"/>
    <property type="evidence" value="ECO:0007669"/>
    <property type="project" value="TreeGrafter"/>
</dbReference>
<evidence type="ECO:0000256" key="1">
    <source>
        <dbReference type="ARBA" id="ARBA00001933"/>
    </source>
</evidence>
<evidence type="ECO:0000313" key="5">
    <source>
        <dbReference type="EMBL" id="EAQ80405.1"/>
    </source>
</evidence>
<dbReference type="SUPFAM" id="SSF53383">
    <property type="entry name" value="PLP-dependent transferases"/>
    <property type="match status" value="1"/>
</dbReference>
<dbReference type="GO" id="GO:0000271">
    <property type="term" value="P:polysaccharide biosynthetic process"/>
    <property type="evidence" value="ECO:0007669"/>
    <property type="project" value="TreeGrafter"/>
</dbReference>
<dbReference type="HOGENOM" id="CLU_033332_5_0_0"/>
<dbReference type="Gene3D" id="3.90.1150.10">
    <property type="entry name" value="Aspartate Aminotransferase, domain 1"/>
    <property type="match status" value="1"/>
</dbReference>
<dbReference type="Proteomes" id="UP000004358">
    <property type="component" value="Unassembled WGS sequence"/>
</dbReference>
<dbReference type="InterPro" id="IPR015421">
    <property type="entry name" value="PyrdxlP-dep_Trfase_major"/>
</dbReference>